<protein>
    <submittedName>
        <fullName evidence="1">Uncharacterized protein</fullName>
    </submittedName>
</protein>
<evidence type="ECO:0000313" key="1">
    <source>
        <dbReference type="EMBL" id="GFE23658.1"/>
    </source>
</evidence>
<sequence length="50" mass="5429">MAALDAIETKYAQRGKTVETVGLNEPSAHTRKTLSGTHRQQLTVAAHRLA</sequence>
<dbReference type="AlphaFoldDB" id="A0A640TJQ0"/>
<gene>
    <name evidence="1" type="ORF">Sliba_41110</name>
</gene>
<dbReference type="EMBL" id="BLIP01000001">
    <property type="protein sequence ID" value="GFE23658.1"/>
    <property type="molecule type" value="Genomic_DNA"/>
</dbReference>
<proteinExistence type="predicted"/>
<dbReference type="Gene3D" id="3.30.750.24">
    <property type="entry name" value="STAS domain"/>
    <property type="match status" value="1"/>
</dbReference>
<accession>A0A640TJQ0</accession>
<dbReference type="InterPro" id="IPR036513">
    <property type="entry name" value="STAS_dom_sf"/>
</dbReference>
<reference evidence="1 2" key="1">
    <citation type="submission" date="2019-12" db="EMBL/GenBank/DDBJ databases">
        <title>Whole genome shotgun sequence of Streptomyces libani subsp. libani NBRC 13452.</title>
        <authorList>
            <person name="Ichikawa N."/>
            <person name="Kimura A."/>
            <person name="Kitahashi Y."/>
            <person name="Komaki H."/>
            <person name="Tamura T."/>
        </authorList>
    </citation>
    <scope>NUCLEOTIDE SEQUENCE [LARGE SCALE GENOMIC DNA]</scope>
    <source>
        <strain evidence="1 2">NBRC 13452</strain>
    </source>
</reference>
<comment type="caution">
    <text evidence="1">The sequence shown here is derived from an EMBL/GenBank/DDBJ whole genome shotgun (WGS) entry which is preliminary data.</text>
</comment>
<evidence type="ECO:0000313" key="2">
    <source>
        <dbReference type="Proteomes" id="UP000429552"/>
    </source>
</evidence>
<dbReference type="Proteomes" id="UP000429552">
    <property type="component" value="Unassembled WGS sequence"/>
</dbReference>
<name>A0A640TJQ0_STRNI</name>
<organism evidence="1 2">
    <name type="scientific">Streptomyces nigrescens</name>
    <dbReference type="NCBI Taxonomy" id="1920"/>
    <lineage>
        <taxon>Bacteria</taxon>
        <taxon>Bacillati</taxon>
        <taxon>Actinomycetota</taxon>
        <taxon>Actinomycetes</taxon>
        <taxon>Kitasatosporales</taxon>
        <taxon>Streptomycetaceae</taxon>
        <taxon>Streptomyces</taxon>
    </lineage>
</organism>